<dbReference type="Gene3D" id="3.60.15.10">
    <property type="entry name" value="Ribonuclease Z/Hydroxyacylglutathione hydrolase-like"/>
    <property type="match status" value="1"/>
</dbReference>
<comment type="caution">
    <text evidence="4">The sequence shown here is derived from an EMBL/GenBank/DDBJ whole genome shotgun (WGS) entry which is preliminary data.</text>
</comment>
<keyword evidence="2" id="KW-0378">Hydrolase</keyword>
<dbReference type="Proteomes" id="UP001500200">
    <property type="component" value="Unassembled WGS sequence"/>
</dbReference>
<accession>A0ABP9SVV9</accession>
<keyword evidence="1" id="KW-0540">Nuclease</keyword>
<dbReference type="Pfam" id="PF23023">
    <property type="entry name" value="Anti-Pycsar_Apyc1"/>
    <property type="match status" value="1"/>
</dbReference>
<organism evidence="4 5">
    <name type="scientific">Arthrobacter gyeryongensis</name>
    <dbReference type="NCBI Taxonomy" id="1650592"/>
    <lineage>
        <taxon>Bacteria</taxon>
        <taxon>Bacillati</taxon>
        <taxon>Actinomycetota</taxon>
        <taxon>Actinomycetes</taxon>
        <taxon>Micrococcales</taxon>
        <taxon>Micrococcaceae</taxon>
        <taxon>Arthrobacter</taxon>
    </lineage>
</organism>
<feature type="region of interest" description="Disordered" evidence="3">
    <location>
        <begin position="112"/>
        <end position="135"/>
    </location>
</feature>
<keyword evidence="5" id="KW-1185">Reference proteome</keyword>
<name>A0ABP9SVV9_9MICC</name>
<dbReference type="SUPFAM" id="SSF56281">
    <property type="entry name" value="Metallo-hydrolase/oxidoreductase"/>
    <property type="match status" value="1"/>
</dbReference>
<dbReference type="PANTHER" id="PTHR46018:SF2">
    <property type="entry name" value="ZINC PHOSPHODIESTERASE ELAC PROTEIN 1"/>
    <property type="match status" value="1"/>
</dbReference>
<proteinExistence type="predicted"/>
<keyword evidence="1" id="KW-0255">Endonuclease</keyword>
<dbReference type="EMBL" id="BAABKK010000038">
    <property type="protein sequence ID" value="GAA5202099.1"/>
    <property type="molecule type" value="Genomic_DNA"/>
</dbReference>
<dbReference type="InterPro" id="IPR036866">
    <property type="entry name" value="RibonucZ/Hydroxyglut_hydro"/>
</dbReference>
<feature type="compositionally biased region" description="Pro residues" evidence="3">
    <location>
        <begin position="118"/>
        <end position="135"/>
    </location>
</feature>
<gene>
    <name evidence="4" type="ORF">GCM10023346_48130</name>
</gene>
<dbReference type="InterPro" id="IPR044094">
    <property type="entry name" value="AtsA-like_MBL-fold"/>
</dbReference>
<reference evidence="5" key="1">
    <citation type="journal article" date="2019" name="Int. J. Syst. Evol. Microbiol.">
        <title>The Global Catalogue of Microorganisms (GCM) 10K type strain sequencing project: providing services to taxonomists for standard genome sequencing and annotation.</title>
        <authorList>
            <consortium name="The Broad Institute Genomics Platform"/>
            <consortium name="The Broad Institute Genome Sequencing Center for Infectious Disease"/>
            <person name="Wu L."/>
            <person name="Ma J."/>
        </authorList>
    </citation>
    <scope>NUCLEOTIDE SEQUENCE [LARGE SCALE GENOMIC DNA]</scope>
    <source>
        <strain evidence="5">JCM 18514</strain>
    </source>
</reference>
<dbReference type="CDD" id="cd07719">
    <property type="entry name" value="arylsulfatase_AtsA-like_MBL-fold"/>
    <property type="match status" value="1"/>
</dbReference>
<protein>
    <submittedName>
        <fullName evidence="4">MBL fold metallo-hydrolase</fullName>
    </submittedName>
</protein>
<sequence>MVISGSERNAVRPRVVMLGTAGGPGWRAAGPHARSGIATAIAVGDAVYLVDCGRNAAQQLVNAGFNVSQLRALFVTHLHSDHVIDLSSLLIFGMMALKDSPGHRIRILGPGDRGALPPASPRAKTPPQPVFPDNPTPGTSTMVDLLLRAHATDVNDRVLDALAPSPLGSFMAEDIVIPDGARYHPNENPTPEMEPFEIYADDLVSVTATLVRHPPIAPAFAFRFQTDDGSVTISGDTAPCENLVRLARRTDLLCHEAIDFDAIEQRFRNRSDQAAQASMDHHRKSHTSAEQAGIIASAAGAKALALHHLVPSNTDPAAWDAAARTFGGKLYIPDDLDVISFAAADETVHVAR</sequence>
<evidence type="ECO:0000256" key="2">
    <source>
        <dbReference type="ARBA" id="ARBA00022801"/>
    </source>
</evidence>
<evidence type="ECO:0000313" key="5">
    <source>
        <dbReference type="Proteomes" id="UP001500200"/>
    </source>
</evidence>
<evidence type="ECO:0000256" key="3">
    <source>
        <dbReference type="SAM" id="MobiDB-lite"/>
    </source>
</evidence>
<dbReference type="PANTHER" id="PTHR46018">
    <property type="entry name" value="ZINC PHOSPHODIESTERASE ELAC PROTEIN 1"/>
    <property type="match status" value="1"/>
</dbReference>
<evidence type="ECO:0000313" key="4">
    <source>
        <dbReference type="EMBL" id="GAA5202099.1"/>
    </source>
</evidence>
<evidence type="ECO:0000256" key="1">
    <source>
        <dbReference type="ARBA" id="ARBA00022759"/>
    </source>
</evidence>